<keyword evidence="2" id="KW-0472">Membrane</keyword>
<protein>
    <submittedName>
        <fullName evidence="3">Uncharacterized protein</fullName>
    </submittedName>
</protein>
<keyword evidence="2" id="KW-1133">Transmembrane helix</keyword>
<feature type="transmembrane region" description="Helical" evidence="2">
    <location>
        <begin position="12"/>
        <end position="32"/>
    </location>
</feature>
<dbReference type="RefSeq" id="WP_181052053.1">
    <property type="nucleotide sequence ID" value="NZ_JACDXJ010000001.1"/>
</dbReference>
<dbReference type="AlphaFoldDB" id="A0A838BNN3"/>
<feature type="compositionally biased region" description="Pro residues" evidence="1">
    <location>
        <begin position="48"/>
        <end position="57"/>
    </location>
</feature>
<evidence type="ECO:0000313" key="3">
    <source>
        <dbReference type="EMBL" id="MBA1156482.1"/>
    </source>
</evidence>
<accession>A0A838BNN3</accession>
<proteinExistence type="predicted"/>
<organism evidence="3 4">
    <name type="scientific">Microvirga mediterraneensis</name>
    <dbReference type="NCBI Taxonomy" id="2754695"/>
    <lineage>
        <taxon>Bacteria</taxon>
        <taxon>Pseudomonadati</taxon>
        <taxon>Pseudomonadota</taxon>
        <taxon>Alphaproteobacteria</taxon>
        <taxon>Hyphomicrobiales</taxon>
        <taxon>Methylobacteriaceae</taxon>
        <taxon>Microvirga</taxon>
    </lineage>
</organism>
<dbReference type="EMBL" id="JACDXJ010000001">
    <property type="protein sequence ID" value="MBA1156482.1"/>
    <property type="molecule type" value="Genomic_DNA"/>
</dbReference>
<reference evidence="3 4" key="1">
    <citation type="submission" date="2020-07" db="EMBL/GenBank/DDBJ databases">
        <title>Draft genome and description of Microvirga mediterraneensis Marseille-Q2068 sp. nov.</title>
        <authorList>
            <person name="Boxberger M."/>
        </authorList>
    </citation>
    <scope>NUCLEOTIDE SEQUENCE [LARGE SCALE GENOMIC DNA]</scope>
    <source>
        <strain evidence="3 4">Marseille-Q2068</strain>
    </source>
</reference>
<name>A0A838BNN3_9HYPH</name>
<evidence type="ECO:0000313" key="4">
    <source>
        <dbReference type="Proteomes" id="UP000572984"/>
    </source>
</evidence>
<keyword evidence="4" id="KW-1185">Reference proteome</keyword>
<sequence length="66" mass="7014">MAFKDMLSLCGRIGLIVVAFAFVAGIIAGPVLERIWSSRLTVTQNNETPPPIPPRVPATPKTAEPG</sequence>
<comment type="caution">
    <text evidence="3">The sequence shown here is derived from an EMBL/GenBank/DDBJ whole genome shotgun (WGS) entry which is preliminary data.</text>
</comment>
<gene>
    <name evidence="3" type="ORF">H0S73_10125</name>
</gene>
<keyword evidence="2" id="KW-0812">Transmembrane</keyword>
<dbReference type="Proteomes" id="UP000572984">
    <property type="component" value="Unassembled WGS sequence"/>
</dbReference>
<evidence type="ECO:0000256" key="1">
    <source>
        <dbReference type="SAM" id="MobiDB-lite"/>
    </source>
</evidence>
<evidence type="ECO:0000256" key="2">
    <source>
        <dbReference type="SAM" id="Phobius"/>
    </source>
</evidence>
<feature type="region of interest" description="Disordered" evidence="1">
    <location>
        <begin position="43"/>
        <end position="66"/>
    </location>
</feature>